<dbReference type="SUPFAM" id="SSF52172">
    <property type="entry name" value="CheY-like"/>
    <property type="match status" value="1"/>
</dbReference>
<gene>
    <name evidence="4" type="ORF">EJB06_06565</name>
</gene>
<reference evidence="4 5" key="1">
    <citation type="submission" date="2018-12" db="EMBL/GenBank/DDBJ databases">
        <authorList>
            <person name="Yang E."/>
        </authorList>
    </citation>
    <scope>NUCLEOTIDE SEQUENCE [LARGE SCALE GENOMIC DNA]</scope>
    <source>
        <strain evidence="4 5">SOD</strain>
    </source>
</reference>
<dbReference type="InterPro" id="IPR050595">
    <property type="entry name" value="Bact_response_regulator"/>
</dbReference>
<dbReference type="SMART" id="SM00448">
    <property type="entry name" value="REC"/>
    <property type="match status" value="1"/>
</dbReference>
<dbReference type="PANTHER" id="PTHR44591">
    <property type="entry name" value="STRESS RESPONSE REGULATOR PROTEIN 1"/>
    <property type="match status" value="1"/>
</dbReference>
<dbReference type="CDD" id="cd17580">
    <property type="entry name" value="REC_2_DhkD-like"/>
    <property type="match status" value="1"/>
</dbReference>
<name>A0A430HQP7_9BURK</name>
<feature type="modified residue" description="4-aspartylphosphate" evidence="2">
    <location>
        <position position="58"/>
    </location>
</feature>
<protein>
    <submittedName>
        <fullName evidence="4">Response regulator</fullName>
    </submittedName>
</protein>
<dbReference type="PROSITE" id="PS50110">
    <property type="entry name" value="RESPONSE_REGULATORY"/>
    <property type="match status" value="1"/>
</dbReference>
<evidence type="ECO:0000259" key="3">
    <source>
        <dbReference type="PROSITE" id="PS50110"/>
    </source>
</evidence>
<dbReference type="InterPro" id="IPR011006">
    <property type="entry name" value="CheY-like_superfamily"/>
</dbReference>
<dbReference type="RefSeq" id="WP_126073208.1">
    <property type="nucleotide sequence ID" value="NZ_CP051166.1"/>
</dbReference>
<sequence length="126" mass="13430">MAQQHTHKRVLVVDDNREAADVLTEMLGLCGYEAVPAYDGLSALQLAQGFDPDAIILDIGMPGLDGLEVAAALRQQAKFANTRVVAFTAWGDPRTRERTRQAGFDAHLVKPAGLDAILDALTSGSA</sequence>
<evidence type="ECO:0000256" key="2">
    <source>
        <dbReference type="PROSITE-ProRule" id="PRU00169"/>
    </source>
</evidence>
<feature type="domain" description="Response regulatory" evidence="3">
    <location>
        <begin position="9"/>
        <end position="125"/>
    </location>
</feature>
<accession>A0A430HQP7</accession>
<keyword evidence="1 2" id="KW-0597">Phosphoprotein</keyword>
<dbReference type="GO" id="GO:0000160">
    <property type="term" value="P:phosphorelay signal transduction system"/>
    <property type="evidence" value="ECO:0007669"/>
    <property type="project" value="InterPro"/>
</dbReference>
<dbReference type="Pfam" id="PF00072">
    <property type="entry name" value="Response_reg"/>
    <property type="match status" value="1"/>
</dbReference>
<dbReference type="AlphaFoldDB" id="A0A430HQP7"/>
<evidence type="ECO:0000256" key="1">
    <source>
        <dbReference type="ARBA" id="ARBA00022553"/>
    </source>
</evidence>
<dbReference type="Proteomes" id="UP000278085">
    <property type="component" value="Unassembled WGS sequence"/>
</dbReference>
<comment type="caution">
    <text evidence="4">The sequence shown here is derived from an EMBL/GenBank/DDBJ whole genome shotgun (WGS) entry which is preliminary data.</text>
</comment>
<dbReference type="Gene3D" id="3.40.50.2300">
    <property type="match status" value="1"/>
</dbReference>
<dbReference type="InterPro" id="IPR001789">
    <property type="entry name" value="Sig_transdc_resp-reg_receiver"/>
</dbReference>
<evidence type="ECO:0000313" key="5">
    <source>
        <dbReference type="Proteomes" id="UP000278085"/>
    </source>
</evidence>
<dbReference type="PANTHER" id="PTHR44591:SF3">
    <property type="entry name" value="RESPONSE REGULATORY DOMAIN-CONTAINING PROTEIN"/>
    <property type="match status" value="1"/>
</dbReference>
<dbReference type="OrthoDB" id="5421695at2"/>
<proteinExistence type="predicted"/>
<evidence type="ECO:0000313" key="4">
    <source>
        <dbReference type="EMBL" id="RSZ59846.1"/>
    </source>
</evidence>
<keyword evidence="5" id="KW-1185">Reference proteome</keyword>
<dbReference type="EMBL" id="RXLQ01000003">
    <property type="protein sequence ID" value="RSZ59846.1"/>
    <property type="molecule type" value="Genomic_DNA"/>
</dbReference>
<organism evidence="4 5">
    <name type="scientific">Massilia atriviolacea</name>
    <dbReference type="NCBI Taxonomy" id="2495579"/>
    <lineage>
        <taxon>Bacteria</taxon>
        <taxon>Pseudomonadati</taxon>
        <taxon>Pseudomonadota</taxon>
        <taxon>Betaproteobacteria</taxon>
        <taxon>Burkholderiales</taxon>
        <taxon>Oxalobacteraceae</taxon>
        <taxon>Telluria group</taxon>
        <taxon>Massilia</taxon>
    </lineage>
</organism>